<dbReference type="GO" id="GO:0016491">
    <property type="term" value="F:oxidoreductase activity"/>
    <property type="evidence" value="ECO:0007669"/>
    <property type="project" value="UniProtKB-KW"/>
</dbReference>
<accession>A0AA38UJD7</accession>
<keyword evidence="2" id="KW-0274">FAD</keyword>
<dbReference type="PANTHER" id="PTHR46720">
    <property type="entry name" value="HYDROXYLASE, PUTATIVE (AFU_ORTHOLOGUE AFUA_3G01460)-RELATED"/>
    <property type="match status" value="1"/>
</dbReference>
<evidence type="ECO:0000256" key="1">
    <source>
        <dbReference type="ARBA" id="ARBA00022630"/>
    </source>
</evidence>
<dbReference type="GO" id="GO:0044550">
    <property type="term" value="P:secondary metabolite biosynthetic process"/>
    <property type="evidence" value="ECO:0007669"/>
    <property type="project" value="TreeGrafter"/>
</dbReference>
<name>A0AA38UJD7_9AGAR</name>
<dbReference type="SUPFAM" id="SSF51905">
    <property type="entry name" value="FAD/NAD(P)-binding domain"/>
    <property type="match status" value="1"/>
</dbReference>
<dbReference type="Gene3D" id="3.50.50.60">
    <property type="entry name" value="FAD/NAD(P)-binding domain"/>
    <property type="match status" value="1"/>
</dbReference>
<dbReference type="InterPro" id="IPR002938">
    <property type="entry name" value="FAD-bd"/>
</dbReference>
<comment type="caution">
    <text evidence="5">The sequence shown here is derived from an EMBL/GenBank/DDBJ whole genome shotgun (WGS) entry which is preliminary data.</text>
</comment>
<feature type="domain" description="FAD-binding" evidence="4">
    <location>
        <begin position="8"/>
        <end position="357"/>
    </location>
</feature>
<evidence type="ECO:0000256" key="3">
    <source>
        <dbReference type="ARBA" id="ARBA00023002"/>
    </source>
</evidence>
<dbReference type="EMBL" id="MU805964">
    <property type="protein sequence ID" value="KAJ3843942.1"/>
    <property type="molecule type" value="Genomic_DNA"/>
</dbReference>
<dbReference type="InterPro" id="IPR051104">
    <property type="entry name" value="FAD_monoxygenase"/>
</dbReference>
<evidence type="ECO:0000259" key="4">
    <source>
        <dbReference type="Pfam" id="PF01494"/>
    </source>
</evidence>
<dbReference type="AlphaFoldDB" id="A0AA38UJD7"/>
<dbReference type="PRINTS" id="PR00420">
    <property type="entry name" value="RNGMNOXGNASE"/>
</dbReference>
<sequence length="426" mass="47825">MASSKLRLAIVGGGISGLTLAVALKDCRNIQVDIYEQAHVISEIGAGITLWQRGHEILESLGLKEDLLKVINEEPEELDKQKLAFQYRLSDRADGFNFYNLYSKGGGRYFHRQEIQQLLLKHVPDFVTVHLSHQLKRCEEAQDSVKLIFKDESEATCDILIAGDGIKSVVRNCISNEGPSYTGTDVYRYLIPKENLAKVAPNHSCLEHPSVLCGKSQYIVSYPISHGRFINVAACVTIPENEDKPLPGPEVRKATTKEVVDHFKGWETEVVQLLEKMENPVCYVLRELHPLKTYITRRIALIGDAAHGMTPFLGAGGGQAIEDAYVLGRLFSEASPENWLRVLEAYNLVRLPTANKIQHDSHVQGHYVQLLTPEFENIKGMGQELAPEQMNLLLQVSTKHWSWLDTDEAEQDLTRAIEYLRNTVAA</sequence>
<evidence type="ECO:0000313" key="6">
    <source>
        <dbReference type="Proteomes" id="UP001163846"/>
    </source>
</evidence>
<keyword evidence="1" id="KW-0285">Flavoprotein</keyword>
<dbReference type="PANTHER" id="PTHR46720:SF3">
    <property type="entry name" value="FAD-BINDING DOMAIN-CONTAINING PROTEIN-RELATED"/>
    <property type="match status" value="1"/>
</dbReference>
<evidence type="ECO:0000313" key="5">
    <source>
        <dbReference type="EMBL" id="KAJ3843942.1"/>
    </source>
</evidence>
<proteinExistence type="predicted"/>
<dbReference type="GO" id="GO:0071949">
    <property type="term" value="F:FAD binding"/>
    <property type="evidence" value="ECO:0007669"/>
    <property type="project" value="InterPro"/>
</dbReference>
<organism evidence="5 6">
    <name type="scientific">Lentinula raphanica</name>
    <dbReference type="NCBI Taxonomy" id="153919"/>
    <lineage>
        <taxon>Eukaryota</taxon>
        <taxon>Fungi</taxon>
        <taxon>Dikarya</taxon>
        <taxon>Basidiomycota</taxon>
        <taxon>Agaricomycotina</taxon>
        <taxon>Agaricomycetes</taxon>
        <taxon>Agaricomycetidae</taxon>
        <taxon>Agaricales</taxon>
        <taxon>Marasmiineae</taxon>
        <taxon>Omphalotaceae</taxon>
        <taxon>Lentinula</taxon>
    </lineage>
</organism>
<protein>
    <recommendedName>
        <fullName evidence="4">FAD-binding domain-containing protein</fullName>
    </recommendedName>
</protein>
<dbReference type="InterPro" id="IPR036188">
    <property type="entry name" value="FAD/NAD-bd_sf"/>
</dbReference>
<dbReference type="Pfam" id="PF01494">
    <property type="entry name" value="FAD_binding_3"/>
    <property type="match status" value="1"/>
</dbReference>
<evidence type="ECO:0000256" key="2">
    <source>
        <dbReference type="ARBA" id="ARBA00022827"/>
    </source>
</evidence>
<keyword evidence="3" id="KW-0560">Oxidoreductase</keyword>
<gene>
    <name evidence="5" type="ORF">F5878DRAFT_574217</name>
</gene>
<reference evidence="5" key="1">
    <citation type="submission" date="2022-08" db="EMBL/GenBank/DDBJ databases">
        <authorList>
            <consortium name="DOE Joint Genome Institute"/>
            <person name="Min B."/>
            <person name="Riley R."/>
            <person name="Sierra-Patev S."/>
            <person name="Naranjo-Ortiz M."/>
            <person name="Looney B."/>
            <person name="Konkel Z."/>
            <person name="Slot J.C."/>
            <person name="Sakamoto Y."/>
            <person name="Steenwyk J.L."/>
            <person name="Rokas A."/>
            <person name="Carro J."/>
            <person name="Camarero S."/>
            <person name="Ferreira P."/>
            <person name="Molpeceres G."/>
            <person name="Ruiz-Duenas F.J."/>
            <person name="Serrano A."/>
            <person name="Henrissat B."/>
            <person name="Drula E."/>
            <person name="Hughes K.W."/>
            <person name="Mata J.L."/>
            <person name="Ishikawa N.K."/>
            <person name="Vargas-Isla R."/>
            <person name="Ushijima S."/>
            <person name="Smith C.A."/>
            <person name="Ahrendt S."/>
            <person name="Andreopoulos W."/>
            <person name="He G."/>
            <person name="Labutti K."/>
            <person name="Lipzen A."/>
            <person name="Ng V."/>
            <person name="Sandor L."/>
            <person name="Barry K."/>
            <person name="Martinez A.T."/>
            <person name="Xiao Y."/>
            <person name="Gibbons J.G."/>
            <person name="Terashima K."/>
            <person name="Hibbett D.S."/>
            <person name="Grigoriev I.V."/>
        </authorList>
    </citation>
    <scope>NUCLEOTIDE SEQUENCE</scope>
    <source>
        <strain evidence="5">TFB9207</strain>
    </source>
</reference>
<dbReference type="Proteomes" id="UP001163846">
    <property type="component" value="Unassembled WGS sequence"/>
</dbReference>
<keyword evidence="6" id="KW-1185">Reference proteome</keyword>
<dbReference type="SUPFAM" id="SSF54373">
    <property type="entry name" value="FAD-linked reductases, C-terminal domain"/>
    <property type="match status" value="1"/>
</dbReference>